<organism evidence="2 3">
    <name type="scientific">Gymnopus androsaceus JB14</name>
    <dbReference type="NCBI Taxonomy" id="1447944"/>
    <lineage>
        <taxon>Eukaryota</taxon>
        <taxon>Fungi</taxon>
        <taxon>Dikarya</taxon>
        <taxon>Basidiomycota</taxon>
        <taxon>Agaricomycotina</taxon>
        <taxon>Agaricomycetes</taxon>
        <taxon>Agaricomycetidae</taxon>
        <taxon>Agaricales</taxon>
        <taxon>Marasmiineae</taxon>
        <taxon>Omphalotaceae</taxon>
        <taxon>Gymnopus</taxon>
    </lineage>
</organism>
<keyword evidence="1" id="KW-1133">Transmembrane helix</keyword>
<evidence type="ECO:0000313" key="3">
    <source>
        <dbReference type="Proteomes" id="UP000799118"/>
    </source>
</evidence>
<reference evidence="2" key="1">
    <citation type="journal article" date="2019" name="Environ. Microbiol.">
        <title>Fungal ecological strategies reflected in gene transcription - a case study of two litter decomposers.</title>
        <authorList>
            <person name="Barbi F."/>
            <person name="Kohler A."/>
            <person name="Barry K."/>
            <person name="Baskaran P."/>
            <person name="Daum C."/>
            <person name="Fauchery L."/>
            <person name="Ihrmark K."/>
            <person name="Kuo A."/>
            <person name="LaButti K."/>
            <person name="Lipzen A."/>
            <person name="Morin E."/>
            <person name="Grigoriev I.V."/>
            <person name="Henrissat B."/>
            <person name="Lindahl B."/>
            <person name="Martin F."/>
        </authorList>
    </citation>
    <scope>NUCLEOTIDE SEQUENCE</scope>
    <source>
        <strain evidence="2">JB14</strain>
    </source>
</reference>
<gene>
    <name evidence="2" type="ORF">BT96DRAFT_532407</name>
</gene>
<proteinExistence type="predicted"/>
<evidence type="ECO:0000256" key="1">
    <source>
        <dbReference type="SAM" id="Phobius"/>
    </source>
</evidence>
<name>A0A6A4IGH1_9AGAR</name>
<feature type="transmembrane region" description="Helical" evidence="1">
    <location>
        <begin position="33"/>
        <end position="51"/>
    </location>
</feature>
<keyword evidence="3" id="KW-1185">Reference proteome</keyword>
<accession>A0A6A4IGH1</accession>
<dbReference type="AlphaFoldDB" id="A0A6A4IGH1"/>
<dbReference type="Proteomes" id="UP000799118">
    <property type="component" value="Unassembled WGS sequence"/>
</dbReference>
<feature type="transmembrane region" description="Helical" evidence="1">
    <location>
        <begin position="57"/>
        <end position="78"/>
    </location>
</feature>
<evidence type="ECO:0000313" key="2">
    <source>
        <dbReference type="EMBL" id="KAE9409679.1"/>
    </source>
</evidence>
<keyword evidence="1" id="KW-0472">Membrane</keyword>
<keyword evidence="1" id="KW-0812">Transmembrane</keyword>
<sequence length="105" mass="11887">MLMNSRFLHDSPVVTGDPPIHTLMSLYLSSPTTPHSVGIVSLLSLCFLSHYPFCNYLAVHILLSLFLYLCLHVLRLVLSCIDLSPPPIRFQLSFVPWVLTRSLHL</sequence>
<protein>
    <submittedName>
        <fullName evidence="2">Uncharacterized protein</fullName>
    </submittedName>
</protein>
<dbReference type="EMBL" id="ML769387">
    <property type="protein sequence ID" value="KAE9409679.1"/>
    <property type="molecule type" value="Genomic_DNA"/>
</dbReference>